<dbReference type="EMBL" id="JAQLKE010000034">
    <property type="protein sequence ID" value="MDB7085233.1"/>
    <property type="molecule type" value="Genomic_DNA"/>
</dbReference>
<feature type="domain" description="HTH lysR-type" evidence="1">
    <location>
        <begin position="1"/>
        <end position="27"/>
    </location>
</feature>
<dbReference type="AlphaFoldDB" id="A0AB35INP1"/>
<dbReference type="Proteomes" id="UP001211987">
    <property type="component" value="Unassembled WGS sequence"/>
</dbReference>
<dbReference type="InterPro" id="IPR036388">
    <property type="entry name" value="WH-like_DNA-bd_sf"/>
</dbReference>
<dbReference type="InterPro" id="IPR000847">
    <property type="entry name" value="LysR_HTH_N"/>
</dbReference>
<sequence>MNLNQINYFLAICKTMNFTKAAHNLYIANCSYKTDTIIRN</sequence>
<evidence type="ECO:0000259" key="1">
    <source>
        <dbReference type="PROSITE" id="PS50931"/>
    </source>
</evidence>
<dbReference type="PROSITE" id="PS50931">
    <property type="entry name" value="HTH_LYSR"/>
    <property type="match status" value="1"/>
</dbReference>
<accession>A0AB35INP1</accession>
<dbReference type="RefSeq" id="WP_003535485.1">
    <property type="nucleotide sequence ID" value="NZ_AP031443.1"/>
</dbReference>
<dbReference type="Gene3D" id="1.10.10.10">
    <property type="entry name" value="Winged helix-like DNA-binding domain superfamily/Winged helix DNA-binding domain"/>
    <property type="match status" value="1"/>
</dbReference>
<dbReference type="GO" id="GO:0003700">
    <property type="term" value="F:DNA-binding transcription factor activity"/>
    <property type="evidence" value="ECO:0007669"/>
    <property type="project" value="InterPro"/>
</dbReference>
<organism evidence="2 3">
    <name type="scientific">Thomasclavelia ramosa</name>
    <dbReference type="NCBI Taxonomy" id="1547"/>
    <lineage>
        <taxon>Bacteria</taxon>
        <taxon>Bacillati</taxon>
        <taxon>Bacillota</taxon>
        <taxon>Erysipelotrichia</taxon>
        <taxon>Erysipelotrichales</taxon>
        <taxon>Coprobacillaceae</taxon>
        <taxon>Thomasclavelia</taxon>
    </lineage>
</organism>
<gene>
    <name evidence="2" type="ORF">PM738_15605</name>
</gene>
<reference evidence="2" key="1">
    <citation type="submission" date="2023-01" db="EMBL/GenBank/DDBJ databases">
        <title>Human gut microbiome strain richness.</title>
        <authorList>
            <person name="Chen-Liaw A."/>
        </authorList>
    </citation>
    <scope>NUCLEOTIDE SEQUENCE</scope>
    <source>
        <strain evidence="2">1001217st2_G6_1001217B_191108</strain>
    </source>
</reference>
<proteinExistence type="predicted"/>
<protein>
    <submittedName>
        <fullName evidence="2">LysR family transcriptional regulator</fullName>
    </submittedName>
</protein>
<evidence type="ECO:0000313" key="3">
    <source>
        <dbReference type="Proteomes" id="UP001211987"/>
    </source>
</evidence>
<comment type="caution">
    <text evidence="2">The sequence shown here is derived from an EMBL/GenBank/DDBJ whole genome shotgun (WGS) entry which is preliminary data.</text>
</comment>
<name>A0AB35INP1_9FIRM</name>
<evidence type="ECO:0000313" key="2">
    <source>
        <dbReference type="EMBL" id="MDB7085233.1"/>
    </source>
</evidence>